<dbReference type="InterPro" id="IPR002816">
    <property type="entry name" value="TraB/PrgY/GumN_fam"/>
</dbReference>
<organism evidence="2 3">
    <name type="scientific">Winogradskyella vincentii</name>
    <dbReference type="NCBI Taxonomy" id="2877122"/>
    <lineage>
        <taxon>Bacteria</taxon>
        <taxon>Pseudomonadati</taxon>
        <taxon>Bacteroidota</taxon>
        <taxon>Flavobacteriia</taxon>
        <taxon>Flavobacteriales</taxon>
        <taxon>Flavobacteriaceae</taxon>
        <taxon>Winogradskyella</taxon>
    </lineage>
</organism>
<name>A0ABS7Y1U0_9FLAO</name>
<dbReference type="PANTHER" id="PTHR40590">
    <property type="entry name" value="CYTOPLASMIC PROTEIN-RELATED"/>
    <property type="match status" value="1"/>
</dbReference>
<reference evidence="3" key="1">
    <citation type="submission" date="2023-07" db="EMBL/GenBank/DDBJ databases">
        <authorList>
            <person name="Yue Y."/>
        </authorList>
    </citation>
    <scope>NUCLEOTIDE SEQUENCE [LARGE SCALE GENOMIC DNA]</scope>
    <source>
        <strain evidence="3">2Y89</strain>
    </source>
</reference>
<dbReference type="CDD" id="cd14789">
    <property type="entry name" value="Tiki"/>
    <property type="match status" value="1"/>
</dbReference>
<dbReference type="Pfam" id="PF01963">
    <property type="entry name" value="TraB_PrgY_gumN"/>
    <property type="match status" value="1"/>
</dbReference>
<evidence type="ECO:0000313" key="2">
    <source>
        <dbReference type="EMBL" id="MCA0152802.1"/>
    </source>
</evidence>
<evidence type="ECO:0000313" key="3">
    <source>
        <dbReference type="Proteomes" id="UP001198402"/>
    </source>
</evidence>
<keyword evidence="3" id="KW-1185">Reference proteome</keyword>
<dbReference type="Proteomes" id="UP001198402">
    <property type="component" value="Unassembled WGS sequence"/>
</dbReference>
<proteinExistence type="predicted"/>
<dbReference type="InterPro" id="IPR047111">
    <property type="entry name" value="YbaP-like"/>
</dbReference>
<keyword evidence="1" id="KW-0732">Signal</keyword>
<accession>A0ABS7Y1U0</accession>
<feature type="signal peptide" evidence="1">
    <location>
        <begin position="1"/>
        <end position="20"/>
    </location>
</feature>
<dbReference type="RefSeq" id="WP_224477733.1">
    <property type="nucleotide sequence ID" value="NZ_JAIUJS010000003.1"/>
</dbReference>
<protein>
    <submittedName>
        <fullName evidence="2">TraB/GumN family protein</fullName>
    </submittedName>
</protein>
<feature type="chain" id="PRO_5047291969" evidence="1">
    <location>
        <begin position="21"/>
        <end position="289"/>
    </location>
</feature>
<evidence type="ECO:0000256" key="1">
    <source>
        <dbReference type="SAM" id="SignalP"/>
    </source>
</evidence>
<dbReference type="PANTHER" id="PTHR40590:SF1">
    <property type="entry name" value="CYTOPLASMIC PROTEIN"/>
    <property type="match status" value="1"/>
</dbReference>
<sequence>MKYLLSLLVIAITATTSLSAQKLENSTLWKIEGNGLNKASYLFGTIHITCDATLENDVVKALDETKQIVLEIDMDDPDMQVKMMKGMYMKDGKTLKSMVNDEDYQAIDSLFINNMGMSVKMLENVKPFFLTSMLYPKFIDCPMESFEAELMKVAKEQNEEIFGLESIEDQINVFEVIPYEDQVKDLIRTAKDNMAYDKANFAKLLSIYKDENITAMLDILNDDNYSSVAEYQDELLDNRNINWIPKIKEHAEKQATFFGVGAGHLAGENGVINLLRQAGYTVTAVRDSE</sequence>
<gene>
    <name evidence="2" type="ORF">LBV24_06210</name>
</gene>
<comment type="caution">
    <text evidence="2">The sequence shown here is derived from an EMBL/GenBank/DDBJ whole genome shotgun (WGS) entry which is preliminary data.</text>
</comment>
<dbReference type="EMBL" id="JAIUJS010000003">
    <property type="protein sequence ID" value="MCA0152802.1"/>
    <property type="molecule type" value="Genomic_DNA"/>
</dbReference>